<dbReference type="SMART" id="SM00086">
    <property type="entry name" value="PAC"/>
    <property type="match status" value="3"/>
</dbReference>
<evidence type="ECO:0000259" key="8">
    <source>
        <dbReference type="PROSITE" id="PS50113"/>
    </source>
</evidence>
<dbReference type="Pfam" id="PF08447">
    <property type="entry name" value="PAS_3"/>
    <property type="match status" value="2"/>
</dbReference>
<dbReference type="SUPFAM" id="SSF55874">
    <property type="entry name" value="ATPase domain of HSP90 chaperone/DNA topoisomerase II/histidine kinase"/>
    <property type="match status" value="1"/>
</dbReference>
<dbReference type="GO" id="GO:0003677">
    <property type="term" value="F:DNA binding"/>
    <property type="evidence" value="ECO:0007669"/>
    <property type="project" value="InterPro"/>
</dbReference>
<dbReference type="InterPro" id="IPR001610">
    <property type="entry name" value="PAC"/>
</dbReference>
<protein>
    <recommendedName>
        <fullName evidence="2">histidine kinase</fullName>
        <ecNumber evidence="2">2.7.13.3</ecNumber>
    </recommendedName>
</protein>
<dbReference type="CDD" id="cd00082">
    <property type="entry name" value="HisKA"/>
    <property type="match status" value="1"/>
</dbReference>
<dbReference type="PROSITE" id="PS50112">
    <property type="entry name" value="PAS"/>
    <property type="match status" value="2"/>
</dbReference>
<dbReference type="AlphaFoldDB" id="A0A7M3MFQ6"/>
<dbReference type="InterPro" id="IPR036097">
    <property type="entry name" value="HisK_dim/P_sf"/>
</dbReference>
<dbReference type="NCBIfam" id="TIGR00229">
    <property type="entry name" value="sensory_box"/>
    <property type="match status" value="2"/>
</dbReference>
<evidence type="ECO:0000259" key="6">
    <source>
        <dbReference type="PROSITE" id="PS50109"/>
    </source>
</evidence>
<dbReference type="SMART" id="SM00530">
    <property type="entry name" value="HTH_XRE"/>
    <property type="match status" value="1"/>
</dbReference>
<feature type="domain" description="HTH cro/C1-type" evidence="9">
    <location>
        <begin position="10"/>
        <end position="65"/>
    </location>
</feature>
<dbReference type="InterPro" id="IPR013656">
    <property type="entry name" value="PAS_4"/>
</dbReference>
<dbReference type="InterPro" id="IPR035965">
    <property type="entry name" value="PAS-like_dom_sf"/>
</dbReference>
<dbReference type="InterPro" id="IPR013655">
    <property type="entry name" value="PAS_fold_3"/>
</dbReference>
<dbReference type="PRINTS" id="PR00344">
    <property type="entry name" value="BCTRLSENSOR"/>
</dbReference>
<reference evidence="10 11" key="1">
    <citation type="submission" date="2018-06" db="EMBL/GenBank/DDBJ databases">
        <title>Complete genome of Desulfovibrio indonesiensis P37SLT.</title>
        <authorList>
            <person name="Crispim J.S."/>
            <person name="Vidigal P.M.P."/>
            <person name="Silva L.C.F."/>
            <person name="Laguardia C.N."/>
            <person name="Araujo L.C."/>
            <person name="Dias R.S."/>
            <person name="Sousa M.P."/>
            <person name="Paula S.O."/>
            <person name="Silva C."/>
        </authorList>
    </citation>
    <scope>NUCLEOTIDE SEQUENCE [LARGE SCALE GENOMIC DNA]</scope>
    <source>
        <strain evidence="10 11">P37SLT</strain>
    </source>
</reference>
<feature type="domain" description="PAS" evidence="7">
    <location>
        <begin position="96"/>
        <end position="149"/>
    </location>
</feature>
<evidence type="ECO:0000256" key="3">
    <source>
        <dbReference type="ARBA" id="ARBA00022553"/>
    </source>
</evidence>
<dbReference type="Gene3D" id="3.30.565.10">
    <property type="entry name" value="Histidine kinase-like ATPase, C-terminal domain"/>
    <property type="match status" value="1"/>
</dbReference>
<comment type="catalytic activity">
    <reaction evidence="1">
        <text>ATP + protein L-histidine = ADP + protein N-phospho-L-histidine.</text>
        <dbReference type="EC" id="2.7.13.3"/>
    </reaction>
</comment>
<keyword evidence="11" id="KW-1185">Reference proteome</keyword>
<dbReference type="InterPro" id="IPR001387">
    <property type="entry name" value="Cro/C1-type_HTH"/>
</dbReference>
<dbReference type="PANTHER" id="PTHR43047">
    <property type="entry name" value="TWO-COMPONENT HISTIDINE PROTEIN KINASE"/>
    <property type="match status" value="1"/>
</dbReference>
<dbReference type="PROSITE" id="PS50109">
    <property type="entry name" value="HIS_KIN"/>
    <property type="match status" value="1"/>
</dbReference>
<dbReference type="OrthoDB" id="5469143at2"/>
<keyword evidence="4" id="KW-0808">Transferase</keyword>
<dbReference type="Gene3D" id="1.10.260.40">
    <property type="entry name" value="lambda repressor-like DNA-binding domains"/>
    <property type="match status" value="1"/>
</dbReference>
<dbReference type="EMBL" id="QMIE01000005">
    <property type="protein sequence ID" value="TVM17944.1"/>
    <property type="molecule type" value="Genomic_DNA"/>
</dbReference>
<name>A0A7M3MFQ6_9BACT</name>
<dbReference type="EC" id="2.7.13.3" evidence="2"/>
<dbReference type="SUPFAM" id="SSF55785">
    <property type="entry name" value="PYP-like sensor domain (PAS domain)"/>
    <property type="match status" value="3"/>
</dbReference>
<dbReference type="SMART" id="SM00387">
    <property type="entry name" value="HATPase_c"/>
    <property type="match status" value="1"/>
</dbReference>
<dbReference type="InterPro" id="IPR004358">
    <property type="entry name" value="Sig_transdc_His_kin-like_C"/>
</dbReference>
<comment type="caution">
    <text evidence="10">The sequence shown here is derived from an EMBL/GenBank/DDBJ whole genome shotgun (WGS) entry which is preliminary data.</text>
</comment>
<evidence type="ECO:0000256" key="5">
    <source>
        <dbReference type="ARBA" id="ARBA00022777"/>
    </source>
</evidence>
<evidence type="ECO:0000259" key="7">
    <source>
        <dbReference type="PROSITE" id="PS50112"/>
    </source>
</evidence>
<dbReference type="CDD" id="cd00130">
    <property type="entry name" value="PAS"/>
    <property type="match status" value="2"/>
</dbReference>
<dbReference type="SUPFAM" id="SSF47384">
    <property type="entry name" value="Homodimeric domain of signal transducing histidine kinase"/>
    <property type="match status" value="1"/>
</dbReference>
<dbReference type="FunFam" id="3.30.565.10:FF:000010">
    <property type="entry name" value="Sensor histidine kinase RcsC"/>
    <property type="match status" value="1"/>
</dbReference>
<sequence>MDIDAFGKRVRYLRMLAKLTQAQTAERLGITPEHLGNIERGVSVPSFELIYRIADVLNTEPFNLFLSAKSSSETCRVSQDNSWSSFLSGMGFWEYDMESGEMYWSESLFKLLGHSVKSVKPSIELMLERVHPDDLGRIREKWEALLKGNDIPPIKFRVCDGDGEYRTVINFGEVRKGRNAVVGFNVDITENCMLLDAFRELQEVVEEETAGRTRSLNDIILLLASAMEKKDAVQAELEDRETLFRGFVENIRDVFYVMEPGEGFTYVSPVCEDILGVSASKIIENVENFYAVVHPQDRGQVRAMHDRRLRGEQAHGVYRIIHRDGEVRRMRSRSFVLPGASAHGSVRIIGVTEDITDVHYAESAREKAEDLLERVLTAVGDAVCIVDPERRIVRASEGMARLFGHGKQLVGKTPEELMANCANVAGAEVFEVHAGELAVLEQTTPEGDTRILEVHEFPHFTDDGRQDGGVIVLRDVTEKHRAIRTLERACEEKSRFLAFLSHEIRTPLNGMLGLLQLLKMEQDLGEHEYVDAALASGSILTDLVNGVLDLSRLEAGRMEFREEPFGPRDLVQSVVTQFECLAAMKSLSVEQVYANPLPPRLVGDKKRIRQILSNLLANAIKFTDQGNVIVRAELLSDTGDSETGRGRNAGDGSAGVFRLMVCDTGEGIPRNKIDSIFDEYVQAGDSRTSNQGFGLGLAIIKRLLDAMGGEVQVESEPGKGSCFTCFIPVGRDS</sequence>
<feature type="domain" description="PAS" evidence="7">
    <location>
        <begin position="240"/>
        <end position="312"/>
    </location>
</feature>
<dbReference type="Proteomes" id="UP000448292">
    <property type="component" value="Unassembled WGS sequence"/>
</dbReference>
<dbReference type="InterPro" id="IPR010982">
    <property type="entry name" value="Lambda_DNA-bd_dom_sf"/>
</dbReference>
<keyword evidence="3" id="KW-0597">Phosphoprotein</keyword>
<proteinExistence type="predicted"/>
<dbReference type="InterPro" id="IPR036890">
    <property type="entry name" value="HATPase_C_sf"/>
</dbReference>
<dbReference type="InterPro" id="IPR003661">
    <property type="entry name" value="HisK_dim/P_dom"/>
</dbReference>
<evidence type="ECO:0000259" key="9">
    <source>
        <dbReference type="PROSITE" id="PS50943"/>
    </source>
</evidence>
<dbReference type="CDD" id="cd00093">
    <property type="entry name" value="HTH_XRE"/>
    <property type="match status" value="1"/>
</dbReference>
<dbReference type="GO" id="GO:0000155">
    <property type="term" value="F:phosphorelay sensor kinase activity"/>
    <property type="evidence" value="ECO:0007669"/>
    <property type="project" value="InterPro"/>
</dbReference>
<dbReference type="Pfam" id="PF08448">
    <property type="entry name" value="PAS_4"/>
    <property type="match status" value="1"/>
</dbReference>
<feature type="domain" description="Histidine kinase" evidence="6">
    <location>
        <begin position="499"/>
        <end position="731"/>
    </location>
</feature>
<dbReference type="InterPro" id="IPR000700">
    <property type="entry name" value="PAS-assoc_C"/>
</dbReference>
<dbReference type="SMART" id="SM00091">
    <property type="entry name" value="PAS"/>
    <property type="match status" value="3"/>
</dbReference>
<evidence type="ECO:0000256" key="1">
    <source>
        <dbReference type="ARBA" id="ARBA00000085"/>
    </source>
</evidence>
<dbReference type="SUPFAM" id="SSF47413">
    <property type="entry name" value="lambda repressor-like DNA-binding domains"/>
    <property type="match status" value="1"/>
</dbReference>
<gene>
    <name evidence="10" type="ORF">DPQ33_07490</name>
</gene>
<dbReference type="Pfam" id="PF00512">
    <property type="entry name" value="HisKA"/>
    <property type="match status" value="1"/>
</dbReference>
<organism evidence="10 11">
    <name type="scientific">Oceanidesulfovibrio indonesiensis</name>
    <dbReference type="NCBI Taxonomy" id="54767"/>
    <lineage>
        <taxon>Bacteria</taxon>
        <taxon>Pseudomonadati</taxon>
        <taxon>Thermodesulfobacteriota</taxon>
        <taxon>Desulfovibrionia</taxon>
        <taxon>Desulfovibrionales</taxon>
        <taxon>Desulfovibrionaceae</taxon>
        <taxon>Oceanidesulfovibrio</taxon>
    </lineage>
</organism>
<evidence type="ECO:0000256" key="4">
    <source>
        <dbReference type="ARBA" id="ARBA00022679"/>
    </source>
</evidence>
<dbReference type="SMART" id="SM00388">
    <property type="entry name" value="HisKA"/>
    <property type="match status" value="1"/>
</dbReference>
<dbReference type="Gene3D" id="1.10.287.130">
    <property type="match status" value="1"/>
</dbReference>
<evidence type="ECO:0000256" key="2">
    <source>
        <dbReference type="ARBA" id="ARBA00012438"/>
    </source>
</evidence>
<accession>A0A7M3MFQ6</accession>
<evidence type="ECO:0000313" key="11">
    <source>
        <dbReference type="Proteomes" id="UP000448292"/>
    </source>
</evidence>
<evidence type="ECO:0000313" key="10">
    <source>
        <dbReference type="EMBL" id="TVM17944.1"/>
    </source>
</evidence>
<dbReference type="PROSITE" id="PS50113">
    <property type="entry name" value="PAC"/>
    <property type="match status" value="1"/>
</dbReference>
<dbReference type="CDD" id="cd16922">
    <property type="entry name" value="HATPase_EvgS-ArcB-TorS-like"/>
    <property type="match status" value="1"/>
</dbReference>
<dbReference type="Pfam" id="PF01381">
    <property type="entry name" value="HTH_3"/>
    <property type="match status" value="1"/>
</dbReference>
<feature type="domain" description="PAC" evidence="8">
    <location>
        <begin position="433"/>
        <end position="488"/>
    </location>
</feature>
<dbReference type="PROSITE" id="PS50943">
    <property type="entry name" value="HTH_CROC1"/>
    <property type="match status" value="1"/>
</dbReference>
<dbReference type="InterPro" id="IPR000014">
    <property type="entry name" value="PAS"/>
</dbReference>
<dbReference type="Gene3D" id="3.30.450.20">
    <property type="entry name" value="PAS domain"/>
    <property type="match status" value="3"/>
</dbReference>
<dbReference type="Pfam" id="PF02518">
    <property type="entry name" value="HATPase_c"/>
    <property type="match status" value="1"/>
</dbReference>
<dbReference type="InterPro" id="IPR005467">
    <property type="entry name" value="His_kinase_dom"/>
</dbReference>
<dbReference type="InterPro" id="IPR003594">
    <property type="entry name" value="HATPase_dom"/>
</dbReference>
<keyword evidence="5" id="KW-0418">Kinase</keyword>